<dbReference type="EC" id="6.3.3.3" evidence="2"/>
<dbReference type="Gene3D" id="3.40.50.300">
    <property type="entry name" value="P-loop containing nucleotide triphosphate hydrolases"/>
    <property type="match status" value="1"/>
</dbReference>
<dbReference type="PANTHER" id="PTHR43210:SF5">
    <property type="entry name" value="DETHIOBIOTIN SYNTHETASE"/>
    <property type="match status" value="1"/>
</dbReference>
<feature type="binding site" evidence="2">
    <location>
        <position position="282"/>
    </location>
    <ligand>
        <name>Mg(2+)</name>
        <dbReference type="ChEBI" id="CHEBI:18420"/>
    </ligand>
</feature>
<comment type="caution">
    <text evidence="4">The sequence shown here is derived from an EMBL/GenBank/DDBJ whole genome shotgun (WGS) entry which is preliminary data.</text>
</comment>
<evidence type="ECO:0000259" key="3">
    <source>
        <dbReference type="Pfam" id="PF13649"/>
    </source>
</evidence>
<dbReference type="SUPFAM" id="SSF52540">
    <property type="entry name" value="P-loop containing nucleoside triphosphate hydrolases"/>
    <property type="match status" value="1"/>
</dbReference>
<dbReference type="CDD" id="cd03109">
    <property type="entry name" value="DTBS"/>
    <property type="match status" value="1"/>
</dbReference>
<comment type="subunit">
    <text evidence="2">Homodimer.</text>
</comment>
<dbReference type="Gene3D" id="3.40.50.150">
    <property type="entry name" value="Vaccinia Virus protein VP39"/>
    <property type="match status" value="1"/>
</dbReference>
<name>A0ABX0JKJ6_9PROT</name>
<dbReference type="NCBIfam" id="TIGR00347">
    <property type="entry name" value="bioD"/>
    <property type="match status" value="1"/>
</dbReference>
<organism evidence="4 5">
    <name type="scientific">Acetobacter musti</name>
    <dbReference type="NCBI Taxonomy" id="864732"/>
    <lineage>
        <taxon>Bacteria</taxon>
        <taxon>Pseudomonadati</taxon>
        <taxon>Pseudomonadota</taxon>
        <taxon>Alphaproteobacteria</taxon>
        <taxon>Acetobacterales</taxon>
        <taxon>Acetobacteraceae</taxon>
        <taxon>Acetobacter</taxon>
    </lineage>
</organism>
<comment type="pathway">
    <text evidence="2">Cofactor biosynthesis; biotin biosynthesis; biotin from 7,8-diaminononanoate: step 1/2.</text>
</comment>
<dbReference type="RefSeq" id="WP_173581580.1">
    <property type="nucleotide sequence ID" value="NZ_WOTB01000001.1"/>
</dbReference>
<dbReference type="InterPro" id="IPR041698">
    <property type="entry name" value="Methyltransf_25"/>
</dbReference>
<sequence>MTRPDRGRNARHRIGARFDAADDYDTAASVQRLTARRLMTRIRSAFGEHAPARILEFGCGTGALTALLCETWPEADITATDIAPGMLARAQARCGKGVTFVRMDMAEPEKATAVQGPFDLICGNLALQWAESREKVLSALAGLLAPSGVLAVSTLASESFTEWKVAHEAENVSAGIRLYPTLQTLAESWPERSSCLAGRWLSETLIEQPESGLAFLRGLRRIGATEPLPGSRPLTPGVMRRVLRRFDKNGASITWEIAYGLFRTPPGPGVFVTGTDTGVGKTIVSACLVRAWQASYWKPLQTGLADEDGDTPEIERLTGAAPERIFPPADTFLAPLSPEAAARAEGRHVDLSRLVLPEANGTRPLVVEGAGGLLVPVTSPVATTGQPGMMTPEVMMPGLMMIDIIGRCGLPVVLVARSGLGTLNHTLLSLAALRERGLAVLGVVLNGPLNPDNRRAIEEHGRVRVLAELPHMPRMTPEAIDRLARLLPDWKTLTP</sequence>
<dbReference type="HAMAP" id="MF_00336">
    <property type="entry name" value="BioD"/>
    <property type="match status" value="1"/>
</dbReference>
<feature type="binding site" evidence="2">
    <location>
        <position position="302"/>
    </location>
    <ligand>
        <name>substrate</name>
    </ligand>
</feature>
<dbReference type="InterPro" id="IPR004472">
    <property type="entry name" value="DTB_synth_BioD"/>
</dbReference>
<feature type="binding site" evidence="2">
    <location>
        <position position="368"/>
    </location>
    <ligand>
        <name>Mg(2+)</name>
        <dbReference type="ChEBI" id="CHEBI:18420"/>
    </ligand>
</feature>
<keyword evidence="2" id="KW-0963">Cytoplasm</keyword>
<proteinExistence type="inferred from homology"/>
<keyword evidence="2" id="KW-0547">Nucleotide-binding</keyword>
<dbReference type="InterPro" id="IPR029063">
    <property type="entry name" value="SAM-dependent_MTases_sf"/>
</dbReference>
<feature type="active site" evidence="2">
    <location>
        <position position="298"/>
    </location>
</feature>
<dbReference type="EMBL" id="WOTB01000001">
    <property type="protein sequence ID" value="NHN83046.1"/>
    <property type="molecule type" value="Genomic_DNA"/>
</dbReference>
<comment type="caution">
    <text evidence="2">Lacks conserved residue(s) required for the propagation of feature annotation.</text>
</comment>
<keyword evidence="2" id="KW-0460">Magnesium</keyword>
<evidence type="ECO:0000313" key="5">
    <source>
        <dbReference type="Proteomes" id="UP000635278"/>
    </source>
</evidence>
<keyword evidence="2 4" id="KW-0436">Ligase</keyword>
<dbReference type="CDD" id="cd02440">
    <property type="entry name" value="AdoMet_MTases"/>
    <property type="match status" value="1"/>
</dbReference>
<feature type="domain" description="Methyltransferase" evidence="3">
    <location>
        <begin position="54"/>
        <end position="148"/>
    </location>
</feature>
<evidence type="ECO:0000256" key="2">
    <source>
        <dbReference type="HAMAP-Rule" id="MF_00336"/>
    </source>
</evidence>
<evidence type="ECO:0000313" key="4">
    <source>
        <dbReference type="EMBL" id="NHN83046.1"/>
    </source>
</evidence>
<reference evidence="4 5" key="1">
    <citation type="journal article" date="2020" name="Int. J. Syst. Evol. Microbiol.">
        <title>Novel acetic acid bacteria from cider fermentations: Acetobacter conturbans sp. nov. and Acetobacter fallax sp. nov.</title>
        <authorList>
            <person name="Sombolestani A.S."/>
            <person name="Cleenwerck I."/>
            <person name="Cnockaert M."/>
            <person name="Borremans W."/>
            <person name="Wieme A.D."/>
            <person name="De Vuyst L."/>
            <person name="Vandamme P."/>
        </authorList>
    </citation>
    <scope>NUCLEOTIDE SEQUENCE [LARGE SCALE GENOMIC DNA]</scope>
    <source>
        <strain evidence="4 5">LMG 30640</strain>
    </source>
</reference>
<accession>A0ABX0JKJ6</accession>
<feature type="binding site" evidence="2">
    <location>
        <position position="310"/>
    </location>
    <ligand>
        <name>ATP</name>
        <dbReference type="ChEBI" id="CHEBI:30616"/>
    </ligand>
</feature>
<keyword evidence="1 2" id="KW-0093">Biotin biosynthesis</keyword>
<feature type="binding site" evidence="2">
    <location>
        <position position="310"/>
    </location>
    <ligand>
        <name>Mg(2+)</name>
        <dbReference type="ChEBI" id="CHEBI:18420"/>
    </ligand>
</feature>
<feature type="binding site" evidence="2">
    <location>
        <begin position="368"/>
        <end position="371"/>
    </location>
    <ligand>
        <name>ATP</name>
        <dbReference type="ChEBI" id="CHEBI:30616"/>
    </ligand>
</feature>
<keyword evidence="5" id="KW-1185">Reference proteome</keyword>
<keyword evidence="2" id="KW-0067">ATP-binding</keyword>
<dbReference type="Pfam" id="PF13649">
    <property type="entry name" value="Methyltransf_25"/>
    <property type="match status" value="1"/>
</dbReference>
<dbReference type="Proteomes" id="UP000635278">
    <property type="component" value="Unassembled WGS sequence"/>
</dbReference>
<dbReference type="GO" id="GO:0004141">
    <property type="term" value="F:dethiobiotin synthase activity"/>
    <property type="evidence" value="ECO:0007669"/>
    <property type="project" value="UniProtKB-EC"/>
</dbReference>
<comment type="cofactor">
    <cofactor evidence="2">
        <name>Mg(2+)</name>
        <dbReference type="ChEBI" id="CHEBI:18420"/>
    </cofactor>
</comment>
<comment type="similarity">
    <text evidence="2">Belongs to the dethiobiotin synthetase family.</text>
</comment>
<protein>
    <recommendedName>
        <fullName evidence="2">ATP-dependent dethiobiotin synthetase BioD</fullName>
        <ecNumber evidence="2">6.3.3.3</ecNumber>
    </recommendedName>
    <alternativeName>
        <fullName evidence="2">DTB synthetase</fullName>
        <shortName evidence="2">DTBS</shortName>
    </alternativeName>
    <alternativeName>
        <fullName evidence="2">Dethiobiotin synthase</fullName>
    </alternativeName>
</protein>
<feature type="binding site" evidence="2">
    <location>
        <begin position="278"/>
        <end position="283"/>
    </location>
    <ligand>
        <name>ATP</name>
        <dbReference type="ChEBI" id="CHEBI:30616"/>
    </ligand>
</feature>
<comment type="subcellular location">
    <subcellularLocation>
        <location evidence="2">Cytoplasm</location>
    </subcellularLocation>
</comment>
<dbReference type="InterPro" id="IPR027417">
    <property type="entry name" value="P-loop_NTPase"/>
</dbReference>
<gene>
    <name evidence="2 4" type="primary">bioD</name>
    <name evidence="4" type="ORF">GOB93_00060</name>
</gene>
<dbReference type="Pfam" id="PF13500">
    <property type="entry name" value="AAA_26"/>
    <property type="match status" value="1"/>
</dbReference>
<dbReference type="SUPFAM" id="SSF53335">
    <property type="entry name" value="S-adenosyl-L-methionine-dependent methyltransferases"/>
    <property type="match status" value="1"/>
</dbReference>
<comment type="catalytic activity">
    <reaction evidence="2">
        <text>(7R,8S)-7,8-diammoniononanoate + CO2 + ATP = (4R,5S)-dethiobiotin + ADP + phosphate + 3 H(+)</text>
        <dbReference type="Rhea" id="RHEA:15805"/>
        <dbReference type="ChEBI" id="CHEBI:15378"/>
        <dbReference type="ChEBI" id="CHEBI:16526"/>
        <dbReference type="ChEBI" id="CHEBI:30616"/>
        <dbReference type="ChEBI" id="CHEBI:43474"/>
        <dbReference type="ChEBI" id="CHEBI:149469"/>
        <dbReference type="ChEBI" id="CHEBI:149473"/>
        <dbReference type="ChEBI" id="CHEBI:456216"/>
        <dbReference type="EC" id="6.3.3.3"/>
    </reaction>
</comment>
<evidence type="ECO:0000256" key="1">
    <source>
        <dbReference type="ARBA" id="ARBA00022756"/>
    </source>
</evidence>
<dbReference type="PANTHER" id="PTHR43210">
    <property type="entry name" value="DETHIOBIOTIN SYNTHETASE"/>
    <property type="match status" value="1"/>
</dbReference>
<comment type="function">
    <text evidence="2">Catalyzes a mechanistically unusual reaction, the ATP-dependent insertion of CO2 between the N7 and N8 nitrogen atoms of 7,8-diaminopelargonic acid (DAPA, also called 7,8-diammoniononanoate) to form a ureido ring.</text>
</comment>
<keyword evidence="2" id="KW-0479">Metal-binding</keyword>